<dbReference type="AlphaFoldDB" id="A0AAV3P4M1"/>
<feature type="compositionally biased region" description="Acidic residues" evidence="1">
    <location>
        <begin position="75"/>
        <end position="85"/>
    </location>
</feature>
<feature type="compositionally biased region" description="Basic residues" evidence="1">
    <location>
        <begin position="269"/>
        <end position="281"/>
    </location>
</feature>
<feature type="region of interest" description="Disordered" evidence="1">
    <location>
        <begin position="24"/>
        <end position="170"/>
    </location>
</feature>
<evidence type="ECO:0000256" key="1">
    <source>
        <dbReference type="SAM" id="MobiDB-lite"/>
    </source>
</evidence>
<protein>
    <submittedName>
        <fullName evidence="2">Uncharacterized protein</fullName>
    </submittedName>
</protein>
<keyword evidence="3" id="KW-1185">Reference proteome</keyword>
<dbReference type="Proteomes" id="UP001454036">
    <property type="component" value="Unassembled WGS sequence"/>
</dbReference>
<feature type="compositionally biased region" description="Low complexity" evidence="1">
    <location>
        <begin position="39"/>
        <end position="50"/>
    </location>
</feature>
<comment type="caution">
    <text evidence="2">The sequence shown here is derived from an EMBL/GenBank/DDBJ whole genome shotgun (WGS) entry which is preliminary data.</text>
</comment>
<feature type="compositionally biased region" description="Acidic residues" evidence="1">
    <location>
        <begin position="109"/>
        <end position="127"/>
    </location>
</feature>
<feature type="compositionally biased region" description="Basic and acidic residues" evidence="1">
    <location>
        <begin position="229"/>
        <end position="238"/>
    </location>
</feature>
<feature type="region of interest" description="Disordered" evidence="1">
    <location>
        <begin position="186"/>
        <end position="320"/>
    </location>
</feature>
<feature type="compositionally biased region" description="Basic and acidic residues" evidence="1">
    <location>
        <begin position="195"/>
        <end position="211"/>
    </location>
</feature>
<dbReference type="PANTHER" id="PTHR31365">
    <property type="entry name" value="EXPRESSED PROTEIN"/>
    <property type="match status" value="1"/>
</dbReference>
<sequence length="320" mass="34745">MVGGSRKDEAVVINSTNVFAALGSLRKKKKGSDKEVSKSKGSASKGLGKKQLSDEKPDPQVFWAPAPLNAKSWADVDDEDDDDYYETTAPPQAVWDAGDDSKAKGSENLVEESESEEEGLDEVDDEGDHEHEQDPEPEAEPEPVTPVAKKPAEVVVPKESERQLSKKELKKKELEELDAMLAEFALKTEGQGDSQVKKIENLNGEVDKKENVPAGESRSAKKKKKKDKSTKDAKEQQEKPNGNEVGNAADEAVSSEKAEEAPTGDVKEKLKKVASAKKKKSGKEMDAAAKAAANEAAARNARLAAAKKKEKSHYNQQPLR</sequence>
<dbReference type="EMBL" id="BAABME010000871">
    <property type="protein sequence ID" value="GAA0146072.1"/>
    <property type="molecule type" value="Genomic_DNA"/>
</dbReference>
<reference evidence="2 3" key="1">
    <citation type="submission" date="2024-01" db="EMBL/GenBank/DDBJ databases">
        <title>The complete chloroplast genome sequence of Lithospermum erythrorhizon: insights into the phylogenetic relationship among Boraginaceae species and the maternal lineages of purple gromwells.</title>
        <authorList>
            <person name="Okada T."/>
            <person name="Watanabe K."/>
        </authorList>
    </citation>
    <scope>NUCLEOTIDE SEQUENCE [LARGE SCALE GENOMIC DNA]</scope>
</reference>
<gene>
    <name evidence="2" type="ORF">LIER_06110</name>
</gene>
<name>A0AAV3P4M1_LITER</name>
<accession>A0AAV3P4M1</accession>
<organism evidence="2 3">
    <name type="scientific">Lithospermum erythrorhizon</name>
    <name type="common">Purple gromwell</name>
    <name type="synonym">Lithospermum officinale var. erythrorhizon</name>
    <dbReference type="NCBI Taxonomy" id="34254"/>
    <lineage>
        <taxon>Eukaryota</taxon>
        <taxon>Viridiplantae</taxon>
        <taxon>Streptophyta</taxon>
        <taxon>Embryophyta</taxon>
        <taxon>Tracheophyta</taxon>
        <taxon>Spermatophyta</taxon>
        <taxon>Magnoliopsida</taxon>
        <taxon>eudicotyledons</taxon>
        <taxon>Gunneridae</taxon>
        <taxon>Pentapetalae</taxon>
        <taxon>asterids</taxon>
        <taxon>lamiids</taxon>
        <taxon>Boraginales</taxon>
        <taxon>Boraginaceae</taxon>
        <taxon>Boraginoideae</taxon>
        <taxon>Lithospermeae</taxon>
        <taxon>Lithospermum</taxon>
    </lineage>
</organism>
<feature type="compositionally biased region" description="Basic and acidic residues" evidence="1">
    <location>
        <begin position="150"/>
        <end position="170"/>
    </location>
</feature>
<proteinExistence type="predicted"/>
<evidence type="ECO:0000313" key="3">
    <source>
        <dbReference type="Proteomes" id="UP001454036"/>
    </source>
</evidence>
<feature type="compositionally biased region" description="Basic and acidic residues" evidence="1">
    <location>
        <begin position="254"/>
        <end position="268"/>
    </location>
</feature>
<feature type="compositionally biased region" description="Low complexity" evidence="1">
    <location>
        <begin position="288"/>
        <end position="304"/>
    </location>
</feature>
<evidence type="ECO:0000313" key="2">
    <source>
        <dbReference type="EMBL" id="GAA0146072.1"/>
    </source>
</evidence>
<dbReference type="PANTHER" id="PTHR31365:SF4">
    <property type="entry name" value="OS05G0179800 PROTEIN"/>
    <property type="match status" value="1"/>
</dbReference>